<evidence type="ECO:0000313" key="2">
    <source>
        <dbReference type="EMBL" id="MFC3003867.1"/>
    </source>
</evidence>
<dbReference type="Pfam" id="PF01656">
    <property type="entry name" value="CbiA"/>
    <property type="match status" value="1"/>
</dbReference>
<feature type="domain" description="CobQ/CobB/MinD/ParA nucleotide binding" evidence="1">
    <location>
        <begin position="4"/>
        <end position="187"/>
    </location>
</feature>
<protein>
    <submittedName>
        <fullName evidence="2">AAA family ATPase</fullName>
    </submittedName>
</protein>
<dbReference type="RefSeq" id="WP_216840308.1">
    <property type="nucleotide sequence ID" value="NZ_JAFNJS010000017.1"/>
</dbReference>
<gene>
    <name evidence="2" type="ORF">ACFOD3_28500</name>
</gene>
<dbReference type="InterPro" id="IPR050678">
    <property type="entry name" value="DNA_Partitioning_ATPase"/>
</dbReference>
<dbReference type="EMBL" id="JBHRSB010000017">
    <property type="protein sequence ID" value="MFC3003867.1"/>
    <property type="molecule type" value="Genomic_DNA"/>
</dbReference>
<organism evidence="2 3">
    <name type="scientific">Falsiroseomonas tokyonensis</name>
    <dbReference type="NCBI Taxonomy" id="430521"/>
    <lineage>
        <taxon>Bacteria</taxon>
        <taxon>Pseudomonadati</taxon>
        <taxon>Pseudomonadota</taxon>
        <taxon>Alphaproteobacteria</taxon>
        <taxon>Acetobacterales</taxon>
        <taxon>Roseomonadaceae</taxon>
        <taxon>Falsiroseomonas</taxon>
    </lineage>
</organism>
<accession>A0ABV7C1U6</accession>
<comment type="caution">
    <text evidence="2">The sequence shown here is derived from an EMBL/GenBank/DDBJ whole genome shotgun (WGS) entry which is preliminary data.</text>
</comment>
<dbReference type="Proteomes" id="UP001595420">
    <property type="component" value="Unassembled WGS sequence"/>
</dbReference>
<evidence type="ECO:0000259" key="1">
    <source>
        <dbReference type="Pfam" id="PF01656"/>
    </source>
</evidence>
<dbReference type="PANTHER" id="PTHR13696">
    <property type="entry name" value="P-LOOP CONTAINING NUCLEOSIDE TRIPHOSPHATE HYDROLASE"/>
    <property type="match status" value="1"/>
</dbReference>
<dbReference type="CDD" id="cd02042">
    <property type="entry name" value="ParAB_family"/>
    <property type="match status" value="1"/>
</dbReference>
<proteinExistence type="predicted"/>
<dbReference type="PANTHER" id="PTHR13696:SF96">
    <property type="entry name" value="COBQ_COBB_MIND_PARA NUCLEOTIDE BINDING DOMAIN-CONTAINING PROTEIN"/>
    <property type="match status" value="1"/>
</dbReference>
<name>A0ABV7C1U6_9PROT</name>
<dbReference type="PIRSF" id="PIRSF009320">
    <property type="entry name" value="Nuc_binding_HP_1000"/>
    <property type="match status" value="1"/>
</dbReference>
<evidence type="ECO:0000313" key="3">
    <source>
        <dbReference type="Proteomes" id="UP001595420"/>
    </source>
</evidence>
<dbReference type="InterPro" id="IPR002586">
    <property type="entry name" value="CobQ/CobB/MinD/ParA_Nub-bd_dom"/>
</dbReference>
<sequence>MILVVGNTKGGVGKTTLAVNLAIARALAGRDVLLVDGDEQATAIGFTELRTEKLGAPGYTAVSLQGAAIRTQTRQLAPKYADVVIDVGGRDTGSLRAALTVADTVLIPVQPRSFDLWAIDNIAALVREAREINDRLRAVVVLNAADAQGADNDAAADALRETDGLEYLLTLIGRCKAFPNAAAAGRSVLELTLRDAKAAQELAAVVKAVFV</sequence>
<reference evidence="3" key="1">
    <citation type="journal article" date="2019" name="Int. J. Syst. Evol. Microbiol.">
        <title>The Global Catalogue of Microorganisms (GCM) 10K type strain sequencing project: providing services to taxonomists for standard genome sequencing and annotation.</title>
        <authorList>
            <consortium name="The Broad Institute Genomics Platform"/>
            <consortium name="The Broad Institute Genome Sequencing Center for Infectious Disease"/>
            <person name="Wu L."/>
            <person name="Ma J."/>
        </authorList>
    </citation>
    <scope>NUCLEOTIDE SEQUENCE [LARGE SCALE GENOMIC DNA]</scope>
    <source>
        <strain evidence="3">CGMCC 1.16855</strain>
    </source>
</reference>
<keyword evidence="3" id="KW-1185">Reference proteome</keyword>